<gene>
    <name evidence="1" type="ORF">EDM02_00420</name>
</gene>
<sequence length="299" mass="34532">MEVFPKKILSVVHANKFNLDKSINYHLSINIGHGLIKVCCIEYTTQACLLLGVYALPLDKNHPSYINSLEKLYNEYFFLIKKNWCSVTLSISNQKFTLLPHLLLSKNDLSIYMHVACGVDPNDEVTSFTHALAKVSVVFSENAAVLNWFRKRYSDTNFHIIHQTNAIIEGLQVECTPLHKTELFVWLEERHLHIVVHNKRKLLYCNIFAYETCDDFLSYLSAIIQIMQLERTSCELLVGGLISKNSLAYRQLKTYVPRTTLKTKINFLHSNMHIFRESGTSPMLYFDLISSFLCHPHSK</sequence>
<name>A0A3N2QDA7_9BACT</name>
<dbReference type="Pfam" id="PF12864">
    <property type="entry name" value="DUF3822"/>
    <property type="match status" value="1"/>
</dbReference>
<accession>A0A3N2QDA7</accession>
<keyword evidence="2" id="KW-1185">Reference proteome</keyword>
<dbReference type="RefSeq" id="WP_123662184.1">
    <property type="nucleotide sequence ID" value="NZ_RARA01000011.1"/>
</dbReference>
<dbReference type="OrthoDB" id="658622at2"/>
<dbReference type="CDD" id="cd24013">
    <property type="entry name" value="ASKHA_ATPase_BT3980-like"/>
    <property type="match status" value="1"/>
</dbReference>
<dbReference type="InterPro" id="IPR024213">
    <property type="entry name" value="DUF3822"/>
</dbReference>
<organism evidence="1 2">
    <name type="scientific">Candidatus Cardinium hertigii</name>
    <dbReference type="NCBI Taxonomy" id="247481"/>
    <lineage>
        <taxon>Bacteria</taxon>
        <taxon>Pseudomonadati</taxon>
        <taxon>Bacteroidota</taxon>
        <taxon>Cytophagia</taxon>
        <taxon>Cytophagales</taxon>
        <taxon>Amoebophilaceae</taxon>
        <taxon>Candidatus Cardinium</taxon>
    </lineage>
</organism>
<dbReference type="AlphaFoldDB" id="A0A3N2QDA7"/>
<comment type="caution">
    <text evidence="1">The sequence shown here is derived from an EMBL/GenBank/DDBJ whole genome shotgun (WGS) entry which is preliminary data.</text>
</comment>
<protein>
    <submittedName>
        <fullName evidence="1">DUF3822 family protein</fullName>
    </submittedName>
</protein>
<evidence type="ECO:0000313" key="1">
    <source>
        <dbReference type="EMBL" id="ROT47795.1"/>
    </source>
</evidence>
<proteinExistence type="predicted"/>
<evidence type="ECO:0000313" key="2">
    <source>
        <dbReference type="Proteomes" id="UP000270927"/>
    </source>
</evidence>
<dbReference type="Gene3D" id="3.30.420.250">
    <property type="match status" value="1"/>
</dbReference>
<dbReference type="Proteomes" id="UP000270927">
    <property type="component" value="Unassembled WGS sequence"/>
</dbReference>
<dbReference type="Gene3D" id="3.30.420.260">
    <property type="match status" value="1"/>
</dbReference>
<reference evidence="1 2" key="1">
    <citation type="submission" date="2018-09" db="EMBL/GenBank/DDBJ databases">
        <title>Comparative Genomics of Wolbachia-Cardinium Dual Endosymbiosis in a Plant-Parasitic Nematode.</title>
        <authorList>
            <person name="Brown A.M.V."/>
            <person name="Wasala S.K."/>
            <person name="Howe D.K."/>
            <person name="Peetz A.B."/>
            <person name="Zasada I.A."/>
            <person name="Denver D.R."/>
        </authorList>
    </citation>
    <scope>NUCLEOTIDE SEQUENCE [LARGE SCALE GENOMIC DNA]</scope>
    <source>
        <strain evidence="1 2">Pp_1</strain>
    </source>
</reference>
<dbReference type="EMBL" id="RARA01000011">
    <property type="protein sequence ID" value="ROT47795.1"/>
    <property type="molecule type" value="Genomic_DNA"/>
</dbReference>